<evidence type="ECO:0000313" key="3">
    <source>
        <dbReference type="WBParaSite" id="jg18924"/>
    </source>
</evidence>
<dbReference type="Proteomes" id="UP000887574">
    <property type="component" value="Unplaced"/>
</dbReference>
<evidence type="ECO:0000256" key="1">
    <source>
        <dbReference type="SAM" id="MobiDB-lite"/>
    </source>
</evidence>
<proteinExistence type="predicted"/>
<feature type="region of interest" description="Disordered" evidence="1">
    <location>
        <begin position="1"/>
        <end position="26"/>
    </location>
</feature>
<reference evidence="3" key="1">
    <citation type="submission" date="2022-11" db="UniProtKB">
        <authorList>
            <consortium name="WormBaseParasite"/>
        </authorList>
    </citation>
    <scope>IDENTIFICATION</scope>
</reference>
<organism evidence="2 3">
    <name type="scientific">Ditylenchus dipsaci</name>
    <dbReference type="NCBI Taxonomy" id="166011"/>
    <lineage>
        <taxon>Eukaryota</taxon>
        <taxon>Metazoa</taxon>
        <taxon>Ecdysozoa</taxon>
        <taxon>Nematoda</taxon>
        <taxon>Chromadorea</taxon>
        <taxon>Rhabditida</taxon>
        <taxon>Tylenchina</taxon>
        <taxon>Tylenchomorpha</taxon>
        <taxon>Sphaerularioidea</taxon>
        <taxon>Anguinidae</taxon>
        <taxon>Anguininae</taxon>
        <taxon>Ditylenchus</taxon>
    </lineage>
</organism>
<dbReference type="WBParaSite" id="jg18924">
    <property type="protein sequence ID" value="jg18924"/>
    <property type="gene ID" value="jg18924"/>
</dbReference>
<evidence type="ECO:0000313" key="2">
    <source>
        <dbReference type="Proteomes" id="UP000887574"/>
    </source>
</evidence>
<keyword evidence="2" id="KW-1185">Reference proteome</keyword>
<protein>
    <submittedName>
        <fullName evidence="3">Uncharacterized protein</fullName>
    </submittedName>
</protein>
<sequence>MYTKRNSQTAFTKSTTNNNPSPATLAQQYDKEIFDSEWDKTDDSSTTIATTTARSVEQVDSPESEDQFPTKQFPVELKESDTEPEKDKVEEEWHEMGLLNTTAAALPALTTTTPKDPEYSLTTQKKTVCANQSEFK</sequence>
<feature type="compositionally biased region" description="Low complexity" evidence="1">
    <location>
        <begin position="44"/>
        <end position="53"/>
    </location>
</feature>
<feature type="compositionally biased region" description="Basic and acidic residues" evidence="1">
    <location>
        <begin position="76"/>
        <end position="88"/>
    </location>
</feature>
<feature type="region of interest" description="Disordered" evidence="1">
    <location>
        <begin position="40"/>
        <end position="88"/>
    </location>
</feature>
<accession>A0A915DG76</accession>
<dbReference type="AlphaFoldDB" id="A0A915DG76"/>
<name>A0A915DG76_9BILA</name>